<dbReference type="Proteomes" id="UP000287908">
    <property type="component" value="Unassembled WGS sequence"/>
</dbReference>
<keyword evidence="4 6" id="KW-0808">Transferase</keyword>
<dbReference type="SUPFAM" id="SSF53335">
    <property type="entry name" value="S-adenosyl-L-methionine-dependent methyltransferases"/>
    <property type="match status" value="2"/>
</dbReference>
<dbReference type="PROSITE" id="PS01261">
    <property type="entry name" value="UPF0020"/>
    <property type="match status" value="1"/>
</dbReference>
<evidence type="ECO:0000256" key="4">
    <source>
        <dbReference type="ARBA" id="ARBA00022679"/>
    </source>
</evidence>
<dbReference type="InterPro" id="IPR017244">
    <property type="entry name" value="23SrRNA_methyltr_KL"/>
</dbReference>
<comment type="catalytic activity">
    <reaction evidence="6">
        <text>guanosine(2445) in 23S rRNA + S-adenosyl-L-methionine = N(2)-methylguanosine(2445) in 23S rRNA + S-adenosyl-L-homocysteine + H(+)</text>
        <dbReference type="Rhea" id="RHEA:42740"/>
        <dbReference type="Rhea" id="RHEA-COMP:10215"/>
        <dbReference type="Rhea" id="RHEA-COMP:10216"/>
        <dbReference type="ChEBI" id="CHEBI:15378"/>
        <dbReference type="ChEBI" id="CHEBI:57856"/>
        <dbReference type="ChEBI" id="CHEBI:59789"/>
        <dbReference type="ChEBI" id="CHEBI:74269"/>
        <dbReference type="ChEBI" id="CHEBI:74481"/>
        <dbReference type="EC" id="2.1.1.173"/>
    </reaction>
</comment>
<keyword evidence="2 6" id="KW-0698">rRNA processing</keyword>
<evidence type="ECO:0000313" key="9">
    <source>
        <dbReference type="EMBL" id="RUO77567.1"/>
    </source>
</evidence>
<dbReference type="GO" id="GO:0052915">
    <property type="term" value="F:23S rRNA (guanine(2445)-N(2))-methyltransferase activity"/>
    <property type="evidence" value="ECO:0007669"/>
    <property type="project" value="UniProtKB-UniRule"/>
</dbReference>
<dbReference type="NCBIfam" id="NF008748">
    <property type="entry name" value="PRK11783.1"/>
    <property type="match status" value="1"/>
</dbReference>
<dbReference type="PANTHER" id="PTHR47313:SF1">
    <property type="entry name" value="RIBOSOMAL RNA LARGE SUBUNIT METHYLTRANSFERASE K_L"/>
    <property type="match status" value="1"/>
</dbReference>
<dbReference type="InterPro" id="IPR004114">
    <property type="entry name" value="THUMP_dom"/>
</dbReference>
<evidence type="ECO:0000256" key="5">
    <source>
        <dbReference type="ARBA" id="ARBA00022691"/>
    </source>
</evidence>
<dbReference type="OrthoDB" id="9809404at2"/>
<gene>
    <name evidence="6" type="primary">rlmL</name>
    <name evidence="9" type="ORF">CWI81_03560</name>
</gene>
<evidence type="ECO:0000256" key="1">
    <source>
        <dbReference type="ARBA" id="ARBA00022490"/>
    </source>
</evidence>
<dbReference type="CDD" id="cd11715">
    <property type="entry name" value="THUMP_AdoMetMT"/>
    <property type="match status" value="1"/>
</dbReference>
<keyword evidence="10" id="KW-1185">Reference proteome</keyword>
<evidence type="ECO:0000256" key="7">
    <source>
        <dbReference type="PROSITE-ProRule" id="PRU00529"/>
    </source>
</evidence>
<organism evidence="9 10">
    <name type="scientific">Idiomarina seosinensis</name>
    <dbReference type="NCBI Taxonomy" id="281739"/>
    <lineage>
        <taxon>Bacteria</taxon>
        <taxon>Pseudomonadati</taxon>
        <taxon>Pseudomonadota</taxon>
        <taxon>Gammaproteobacteria</taxon>
        <taxon>Alteromonadales</taxon>
        <taxon>Idiomarinaceae</taxon>
        <taxon>Idiomarina</taxon>
    </lineage>
</organism>
<dbReference type="Gene3D" id="3.30.2130.30">
    <property type="match status" value="1"/>
</dbReference>
<keyword evidence="7" id="KW-0694">RNA-binding</keyword>
<evidence type="ECO:0000259" key="8">
    <source>
        <dbReference type="PROSITE" id="PS51165"/>
    </source>
</evidence>
<dbReference type="GO" id="GO:0005737">
    <property type="term" value="C:cytoplasm"/>
    <property type="evidence" value="ECO:0007669"/>
    <property type="project" value="UniProtKB-SubCell"/>
</dbReference>
<dbReference type="Pfam" id="PF01170">
    <property type="entry name" value="UPF0020"/>
    <property type="match status" value="1"/>
</dbReference>
<dbReference type="AlphaFoldDB" id="A0A432ZHS6"/>
<dbReference type="InterPro" id="IPR054170">
    <property type="entry name" value="RlmL_1st"/>
</dbReference>
<dbReference type="InterPro" id="IPR029063">
    <property type="entry name" value="SAM-dependent_MTases_sf"/>
</dbReference>
<dbReference type="Gene3D" id="3.40.50.150">
    <property type="entry name" value="Vaccinia Virus protein VP39"/>
    <property type="match status" value="2"/>
</dbReference>
<dbReference type="InterPro" id="IPR000241">
    <property type="entry name" value="RlmKL-like_Mtase"/>
</dbReference>
<dbReference type="EC" id="2.1.1.264" evidence="6"/>
<dbReference type="SMART" id="SM00981">
    <property type="entry name" value="THUMP"/>
    <property type="match status" value="1"/>
</dbReference>
<dbReference type="PROSITE" id="PS51165">
    <property type="entry name" value="THUMP"/>
    <property type="match status" value="1"/>
</dbReference>
<evidence type="ECO:0000256" key="3">
    <source>
        <dbReference type="ARBA" id="ARBA00022603"/>
    </source>
</evidence>
<comment type="function">
    <text evidence="6">Specifically methylates the guanine in position 2445 (m2G2445) and the guanine in position 2069 (m7G2069) of 23S rRNA.</text>
</comment>
<reference evidence="9 10" key="1">
    <citation type="journal article" date="2011" name="Front. Microbiol.">
        <title>Genomic signatures of strain selection and enhancement in Bacillus atrophaeus var. globigii, a historical biowarfare simulant.</title>
        <authorList>
            <person name="Gibbons H.S."/>
            <person name="Broomall S.M."/>
            <person name="McNew L.A."/>
            <person name="Daligault H."/>
            <person name="Chapman C."/>
            <person name="Bruce D."/>
            <person name="Karavis M."/>
            <person name="Krepps M."/>
            <person name="McGregor P.A."/>
            <person name="Hong C."/>
            <person name="Park K.H."/>
            <person name="Akmal A."/>
            <person name="Feldman A."/>
            <person name="Lin J.S."/>
            <person name="Chang W.E."/>
            <person name="Higgs B.W."/>
            <person name="Demirev P."/>
            <person name="Lindquist J."/>
            <person name="Liem A."/>
            <person name="Fochler E."/>
            <person name="Read T.D."/>
            <person name="Tapia R."/>
            <person name="Johnson S."/>
            <person name="Bishop-Lilly K.A."/>
            <person name="Detter C."/>
            <person name="Han C."/>
            <person name="Sozhamannan S."/>
            <person name="Rosenzweig C.N."/>
            <person name="Skowronski E.W."/>
        </authorList>
    </citation>
    <scope>NUCLEOTIDE SEQUENCE [LARGE SCALE GENOMIC DNA]</scope>
    <source>
        <strain evidence="9 10">CL-SP19</strain>
    </source>
</reference>
<sequence length="707" mass="80886">MQRYFIACAKGIEPLLFDELQTLGITDVKQTLAGCTIQASLEQAYQVALWSRLASRVLLELGKAEVTTADDIQAVITQYDWQQVLDPSASLVIDFNGHSEQIRHTQFGAQIIKDGIVDYFKALGQQRPSVDKQHPDIRIAARLHKGELVWSLDFSGEGLHRRGYRLQQGEAPLRENLAAAILYRAGIEEFLGKPEFNFCDPFCGSGTLVIEAAMMALDHAPGLARANWGFLNWKGHQPKVWHELLEQAELRFKKARATFTGRIVASDINSRLVAMAETNSKRVLLDKFIEFRHENAMEVEAPAENGLLVSNPPYGERLGEEVETLLLYRRFGRQLKAQFSGWKAAILAGDESLLKRLKLRSDKKYRFHNGALEVTLANYDLTKEQPEFTENQNNDIANRLQKNHQKLSKWARKEQLEAWRLYDADLPDYNAAIDVYQDYLVVQEYAPPKTIPEGVARDRLWHLLETISDVLPYTEDHIILKVRQRQSGTQQYQKKKEPAESVVLHINEYAAQFEVNLTDYLDTGLFLDHRLVRKELVDKCDGLDVLNLFAYTCSASVQAALGGANRVVSVDMSKTYLRWGERNFRLNGLNNPNYEFIQADCFNWLRENRQLDPFDVIFLDPPTFSNSKRMEGTLDIQRDHVGLIKTAARLLTEDGVILFSNNRRKFKIDEEALEKAGFSVNDQTEASIPEDFKRHKGIHHYYIISRI</sequence>
<dbReference type="Pfam" id="PF22020">
    <property type="entry name" value="RlmL_1st"/>
    <property type="match status" value="1"/>
</dbReference>
<dbReference type="GO" id="GO:0003723">
    <property type="term" value="F:RNA binding"/>
    <property type="evidence" value="ECO:0007669"/>
    <property type="project" value="UniProtKB-UniRule"/>
</dbReference>
<dbReference type="EMBL" id="PIQF01000001">
    <property type="protein sequence ID" value="RUO77567.1"/>
    <property type="molecule type" value="Genomic_DNA"/>
</dbReference>
<dbReference type="CDD" id="cd02440">
    <property type="entry name" value="AdoMet_MTases"/>
    <property type="match status" value="1"/>
</dbReference>
<comment type="subcellular location">
    <subcellularLocation>
        <location evidence="6">Cytoplasm</location>
    </subcellularLocation>
</comment>
<dbReference type="HAMAP" id="MF_01858">
    <property type="entry name" value="23SrRNA_methyltr_KL"/>
    <property type="match status" value="1"/>
</dbReference>
<evidence type="ECO:0000256" key="6">
    <source>
        <dbReference type="HAMAP-Rule" id="MF_01858"/>
    </source>
</evidence>
<dbReference type="RefSeq" id="WP_126783838.1">
    <property type="nucleotide sequence ID" value="NZ_PIQF01000001.1"/>
</dbReference>
<dbReference type="EC" id="2.1.1.173" evidence="6"/>
<dbReference type="Pfam" id="PF10672">
    <property type="entry name" value="Methyltrans_SAM"/>
    <property type="match status" value="1"/>
</dbReference>
<keyword evidence="5 6" id="KW-0949">S-adenosyl-L-methionine</keyword>
<feature type="domain" description="THUMP" evidence="8">
    <location>
        <begin position="43"/>
        <end position="154"/>
    </location>
</feature>
<evidence type="ECO:0000313" key="10">
    <source>
        <dbReference type="Proteomes" id="UP000287908"/>
    </source>
</evidence>
<proteinExistence type="inferred from homology"/>
<dbReference type="InterPro" id="IPR019614">
    <property type="entry name" value="SAM-dep_methyl-trfase"/>
</dbReference>
<dbReference type="Gene3D" id="3.30.750.80">
    <property type="entry name" value="RNA methyltransferase domain (HRMD) like"/>
    <property type="match status" value="1"/>
</dbReference>
<comment type="catalytic activity">
    <reaction evidence="6">
        <text>guanosine(2069) in 23S rRNA + S-adenosyl-L-methionine = N(2)-methylguanosine(2069) in 23S rRNA + S-adenosyl-L-homocysteine + H(+)</text>
        <dbReference type="Rhea" id="RHEA:43772"/>
        <dbReference type="Rhea" id="RHEA-COMP:10688"/>
        <dbReference type="Rhea" id="RHEA-COMP:10689"/>
        <dbReference type="ChEBI" id="CHEBI:15378"/>
        <dbReference type="ChEBI" id="CHEBI:57856"/>
        <dbReference type="ChEBI" id="CHEBI:59789"/>
        <dbReference type="ChEBI" id="CHEBI:74269"/>
        <dbReference type="ChEBI" id="CHEBI:74481"/>
        <dbReference type="EC" id="2.1.1.264"/>
    </reaction>
</comment>
<accession>A0A432ZHS6</accession>
<dbReference type="PIRSF" id="PIRSF037618">
    <property type="entry name" value="RNA_Mtase_bacteria_prd"/>
    <property type="match status" value="1"/>
</dbReference>
<protein>
    <recommendedName>
        <fullName evidence="6">Ribosomal RNA large subunit methyltransferase K/L</fullName>
    </recommendedName>
    <domain>
        <recommendedName>
            <fullName evidence="6">23S rRNA m2G2445 methyltransferase</fullName>
            <ecNumber evidence="6">2.1.1.173</ecNumber>
        </recommendedName>
        <alternativeName>
            <fullName evidence="6">rRNA (guanine-N(2)-)-methyltransferase RlmL</fullName>
        </alternativeName>
    </domain>
    <domain>
        <recommendedName>
            <fullName evidence="6">23S rRNA m7G2069 methyltransferase</fullName>
            <ecNumber evidence="6">2.1.1.264</ecNumber>
        </recommendedName>
        <alternativeName>
            <fullName evidence="6">rRNA (guanine-N(7)-)-methyltransferase RlmK</fullName>
        </alternativeName>
    </domain>
</protein>
<dbReference type="PROSITE" id="PS00092">
    <property type="entry name" value="N6_MTASE"/>
    <property type="match status" value="1"/>
</dbReference>
<comment type="similarity">
    <text evidence="6">Belongs to the methyltransferase superfamily. RlmKL family.</text>
</comment>
<dbReference type="InterPro" id="IPR002052">
    <property type="entry name" value="DNA_methylase_N6_adenine_CS"/>
</dbReference>
<comment type="caution">
    <text evidence="9">The sequence shown here is derived from an EMBL/GenBank/DDBJ whole genome shotgun (WGS) entry which is preliminary data.</text>
</comment>
<dbReference type="InterPro" id="IPR053943">
    <property type="entry name" value="RlmKL-like_Mtase_CS"/>
</dbReference>
<dbReference type="Pfam" id="PF02926">
    <property type="entry name" value="THUMP"/>
    <property type="match status" value="1"/>
</dbReference>
<name>A0A432ZHS6_9GAMM</name>
<keyword evidence="1 6" id="KW-0963">Cytoplasm</keyword>
<keyword evidence="3 6" id="KW-0489">Methyltransferase</keyword>
<evidence type="ECO:0000256" key="2">
    <source>
        <dbReference type="ARBA" id="ARBA00022552"/>
    </source>
</evidence>
<dbReference type="GO" id="GO:0070043">
    <property type="term" value="F:rRNA (guanine-N7-)-methyltransferase activity"/>
    <property type="evidence" value="ECO:0007669"/>
    <property type="project" value="UniProtKB-UniRule"/>
</dbReference>
<dbReference type="PANTHER" id="PTHR47313">
    <property type="entry name" value="RIBOSOMAL RNA LARGE SUBUNIT METHYLTRANSFERASE K/L"/>
    <property type="match status" value="1"/>
</dbReference>